<proteinExistence type="predicted"/>
<reference evidence="2 3" key="1">
    <citation type="submission" date="2015-09" db="EMBL/GenBank/DDBJ databases">
        <authorList>
            <consortium name="Pathogen Informatics"/>
        </authorList>
    </citation>
    <scope>NUCLEOTIDE SEQUENCE [LARGE SCALE GENOMIC DNA]</scope>
    <source>
        <strain evidence="2 3">2789STDY5608838</strain>
    </source>
</reference>
<evidence type="ECO:0000313" key="3">
    <source>
        <dbReference type="Proteomes" id="UP000095447"/>
    </source>
</evidence>
<dbReference type="SUPFAM" id="SSF53300">
    <property type="entry name" value="vWA-like"/>
    <property type="match status" value="1"/>
</dbReference>
<dbReference type="InterPro" id="IPR036465">
    <property type="entry name" value="vWFA_dom_sf"/>
</dbReference>
<organism evidence="2 3">
    <name type="scientific">Blautia obeum</name>
    <dbReference type="NCBI Taxonomy" id="40520"/>
    <lineage>
        <taxon>Bacteria</taxon>
        <taxon>Bacillati</taxon>
        <taxon>Bacillota</taxon>
        <taxon>Clostridia</taxon>
        <taxon>Lachnospirales</taxon>
        <taxon>Lachnospiraceae</taxon>
        <taxon>Blautia</taxon>
    </lineage>
</organism>
<dbReference type="EMBL" id="CYZA01000006">
    <property type="protein sequence ID" value="CUN81128.1"/>
    <property type="molecule type" value="Genomic_DNA"/>
</dbReference>
<evidence type="ECO:0000313" key="2">
    <source>
        <dbReference type="EMBL" id="CUN81128.1"/>
    </source>
</evidence>
<dbReference type="RefSeq" id="WP_081017021.1">
    <property type="nucleotide sequence ID" value="NZ_CYZA01000006.1"/>
</dbReference>
<dbReference type="Gene3D" id="3.40.50.410">
    <property type="entry name" value="von Willebrand factor, type A domain"/>
    <property type="match status" value="1"/>
</dbReference>
<dbReference type="PROSITE" id="PS50234">
    <property type="entry name" value="VWFA"/>
    <property type="match status" value="1"/>
</dbReference>
<dbReference type="InterPro" id="IPR002035">
    <property type="entry name" value="VWF_A"/>
</dbReference>
<evidence type="ECO:0000259" key="1">
    <source>
        <dbReference type="PROSITE" id="PS50234"/>
    </source>
</evidence>
<feature type="domain" description="VWFA" evidence="1">
    <location>
        <begin position="66"/>
        <end position="244"/>
    </location>
</feature>
<dbReference type="CDD" id="cd00198">
    <property type="entry name" value="vWFA"/>
    <property type="match status" value="1"/>
</dbReference>
<sequence>MGFLGKLFGKKDEEAAVELSSAVTQQPVYEEKLQTIDMSKHNENLGKVLIDMSKGSKIDMTKHTARVALAMDYSGSMDWLYDNGSVQETISRLLPIALRFDDNGELESWLFSNGAERLKAANADNYSSYVKNVMKKAHMYMGGTNYAPVLKEMVTYYKDIEPSEIPAFIIFITDGENSDTFATNAVIKELSEYNIFVQFIGIGDEDFDYLKSLDDMKGRKHDNTGFTAVKDMNKMSDEQLYTEILRQYKDWLNNK</sequence>
<protein>
    <submittedName>
        <fullName evidence="2">von Willebrand factor type A domain</fullName>
    </submittedName>
</protein>
<dbReference type="Pfam" id="PF10138">
    <property type="entry name" value="vWA-TerF-like"/>
    <property type="match status" value="1"/>
</dbReference>
<dbReference type="SMART" id="SM00327">
    <property type="entry name" value="VWA"/>
    <property type="match status" value="1"/>
</dbReference>
<dbReference type="InterPro" id="IPR019303">
    <property type="entry name" value="vWA_TerF_C"/>
</dbReference>
<dbReference type="Proteomes" id="UP000095447">
    <property type="component" value="Unassembled WGS sequence"/>
</dbReference>
<accession>A0A174A136</accession>
<gene>
    <name evidence="2" type="ORF">ERS852395_01383</name>
</gene>
<name>A0A174A136_9FIRM</name>
<dbReference type="AlphaFoldDB" id="A0A174A136"/>